<evidence type="ECO:0000313" key="2">
    <source>
        <dbReference type="EMBL" id="MBC2476607.1"/>
    </source>
</evidence>
<dbReference type="Gene3D" id="3.30.70.1440">
    <property type="entry name" value="Multidrug efflux transporter AcrB pore domain"/>
    <property type="match status" value="1"/>
</dbReference>
<evidence type="ECO:0000313" key="4">
    <source>
        <dbReference type="Proteomes" id="UP000190959"/>
    </source>
</evidence>
<feature type="transmembrane region" description="Helical" evidence="1">
    <location>
        <begin position="848"/>
        <end position="867"/>
    </location>
</feature>
<evidence type="ECO:0000313" key="3">
    <source>
        <dbReference type="EMBL" id="OOP73490.1"/>
    </source>
</evidence>
<keyword evidence="1" id="KW-1133">Transmembrane helix</keyword>
<dbReference type="PANTHER" id="PTHR32063">
    <property type="match status" value="1"/>
</dbReference>
<feature type="transmembrane region" description="Helical" evidence="1">
    <location>
        <begin position="461"/>
        <end position="483"/>
    </location>
</feature>
<reference evidence="3 4" key="1">
    <citation type="submission" date="2017-02" db="EMBL/GenBank/DDBJ databases">
        <title>Genome sequence of Clostridium beijerinckii Br21.</title>
        <authorList>
            <person name="Fonseca B.C."/>
            <person name="Guazzaroni M.E."/>
            <person name="Riano-Pachon D.M."/>
            <person name="Reginatto V."/>
        </authorList>
    </citation>
    <scope>NUCLEOTIDE SEQUENCE [LARGE SCALE GENOMIC DNA]</scope>
    <source>
        <strain evidence="3 4">Br21</strain>
    </source>
</reference>
<dbReference type="AlphaFoldDB" id="A0A1S9N7W0"/>
<dbReference type="PANTHER" id="PTHR32063:SF0">
    <property type="entry name" value="SWARMING MOTILITY PROTEIN SWRC"/>
    <property type="match status" value="1"/>
</dbReference>
<dbReference type="Pfam" id="PF00873">
    <property type="entry name" value="ACR_tran"/>
    <property type="match status" value="1"/>
</dbReference>
<evidence type="ECO:0000256" key="1">
    <source>
        <dbReference type="SAM" id="Phobius"/>
    </source>
</evidence>
<accession>A0A1S9N7W0</accession>
<name>A0A1S9N7W0_CLOBE</name>
<dbReference type="SUPFAM" id="SSF82866">
    <property type="entry name" value="Multidrug efflux transporter AcrB transmembrane domain"/>
    <property type="match status" value="2"/>
</dbReference>
<dbReference type="GO" id="GO:0042910">
    <property type="term" value="F:xenobiotic transmembrane transporter activity"/>
    <property type="evidence" value="ECO:0007669"/>
    <property type="project" value="TreeGrafter"/>
</dbReference>
<organism evidence="3 4">
    <name type="scientific">Clostridium beijerinckii</name>
    <name type="common">Clostridium MP</name>
    <dbReference type="NCBI Taxonomy" id="1520"/>
    <lineage>
        <taxon>Bacteria</taxon>
        <taxon>Bacillati</taxon>
        <taxon>Bacillota</taxon>
        <taxon>Clostridia</taxon>
        <taxon>Eubacteriales</taxon>
        <taxon>Clostridiaceae</taxon>
        <taxon>Clostridium</taxon>
    </lineage>
</organism>
<proteinExistence type="predicted"/>
<dbReference type="Gene3D" id="1.20.1640.10">
    <property type="entry name" value="Multidrug efflux transporter AcrB transmembrane domain"/>
    <property type="match status" value="2"/>
</dbReference>
<dbReference type="EMBL" id="JABAGV010000056">
    <property type="protein sequence ID" value="MBC2476607.1"/>
    <property type="molecule type" value="Genomic_DNA"/>
</dbReference>
<dbReference type="Proteomes" id="UP000190959">
    <property type="component" value="Unassembled WGS sequence"/>
</dbReference>
<dbReference type="Proteomes" id="UP001194098">
    <property type="component" value="Unassembled WGS sequence"/>
</dbReference>
<feature type="transmembrane region" description="Helical" evidence="1">
    <location>
        <begin position="900"/>
        <end position="921"/>
    </location>
</feature>
<feature type="transmembrane region" description="Helical" evidence="1">
    <location>
        <begin position="977"/>
        <end position="1003"/>
    </location>
</feature>
<keyword evidence="1" id="KW-0472">Membrane</keyword>
<dbReference type="Gene3D" id="3.30.2090.10">
    <property type="entry name" value="Multidrug efflux transporter AcrB TolC docking domain, DN and DC subdomains"/>
    <property type="match status" value="2"/>
</dbReference>
<dbReference type="Gene3D" id="3.30.70.1430">
    <property type="entry name" value="Multidrug efflux transporter AcrB pore domain"/>
    <property type="match status" value="2"/>
</dbReference>
<dbReference type="InterPro" id="IPR027463">
    <property type="entry name" value="AcrB_DN_DC_subdom"/>
</dbReference>
<feature type="transmembrane region" description="Helical" evidence="1">
    <location>
        <begin position="387"/>
        <end position="409"/>
    </location>
</feature>
<dbReference type="SUPFAM" id="SSF82714">
    <property type="entry name" value="Multidrug efflux transporter AcrB TolC docking domain, DN and DC subdomains"/>
    <property type="match status" value="2"/>
</dbReference>
<feature type="transmembrane region" description="Helical" evidence="1">
    <location>
        <begin position="529"/>
        <end position="554"/>
    </location>
</feature>
<dbReference type="InterPro" id="IPR001036">
    <property type="entry name" value="Acrflvin-R"/>
</dbReference>
<dbReference type="GO" id="GO:0005886">
    <property type="term" value="C:plasma membrane"/>
    <property type="evidence" value="ECO:0007669"/>
    <property type="project" value="TreeGrafter"/>
</dbReference>
<feature type="transmembrane region" description="Helical" evidence="1">
    <location>
        <begin position="12"/>
        <end position="29"/>
    </location>
</feature>
<sequence>MNIANISIKRPVFISVIMIVLTILGFVSYKKLALNDMPNADLPYVSVVVTENGATPEEIESKITKKVEDSVQQISGVQNITSSVSSGMSQTVIEFDLSKDSKVAAQEVRDKISSARGQLPTDINDPVVSNFDMSATSIISIAVYGSSDNQEMADFVDNTLKTKLYTVSGVGAINVSGEDTREIHIKLDNNKLLQYGLTSSAVVNSIRNDNIDQSTGKVTDGDNEISITTTSKIQKVEDFKNILVSNKNGTEIRIRDIATVENGIEERKSQAYYQGNPSIGIDIVKQSGANTVEVAKDAKAALEQVKASLPKGMHADIVSDNSTSIRDTVDDVMNTIIEGCILAVVIVFLFLNEWESTLISASSLPISIITTFVCMKEMNFTLNTMSLMALSLAVGLLIDDSIVVIENIVRHLHMGKRPIEAAKDATSEIGFAVIATTLAVIAVFLPLAMIEGIIGKFFIEFSLTIVFSMAVSLFVSFTLVPMMSSRMLNSERRESKTFVGKFFKGFNSKFDTLAEKYSHLLAYLLHKRLIVLAVCGVMFIASLALIPSLGFTMIPITDKGQITVSANFDSGITLDTASQETKQIEEIIKKNPEVQYLYSTVTNSKATVNITLVDKKQRKITSRDMAQKLGTDLKVLPGMEVTASAASMGGGGGGSSKDVTYDLVGSDRAKVQAFAEKMKAEIAKDPQASDVGVNTNSGTPEVKMTVDRDKAADLGVNSSDVASTLATLFNGSTVTKYDGGKDRYDVKVMLQDGERKNLNNLDGIYVSGSNNKLVPITDVTKKVVGTTSSTLHRYNKQAQVELSCNVKSLATGTFKDKYLAKIKSELPPGVSLSVGGSMGSMQKSMDSLVQNAVLSVLLLYLVMAAQFESFVDPIAIMFALPLAMIGAIIGLFAGGSQLSMIAMIGIIMLMGLVAKNGILLVDAAKERIKEGMPRNEALVQAGLVRLRPIVMTTLAMIFGMIPTAIATGAGTEMRKPMAQAVIGGLITSTILTLFVVPIVYTLLDGLKRRFAKKIRRKKSTPIDSESNVSI</sequence>
<dbReference type="Gene3D" id="3.30.70.1320">
    <property type="entry name" value="Multidrug efflux transporter AcrB pore domain like"/>
    <property type="match status" value="1"/>
</dbReference>
<comment type="caution">
    <text evidence="3">The sequence shown here is derived from an EMBL/GenBank/DDBJ whole genome shotgun (WGS) entry which is preliminary data.</text>
</comment>
<dbReference type="PRINTS" id="PR00702">
    <property type="entry name" value="ACRIFLAVINRP"/>
</dbReference>
<keyword evidence="1" id="KW-0812">Transmembrane</keyword>
<feature type="transmembrane region" description="Helical" evidence="1">
    <location>
        <begin position="874"/>
        <end position="894"/>
    </location>
</feature>
<feature type="transmembrane region" description="Helical" evidence="1">
    <location>
        <begin position="429"/>
        <end position="449"/>
    </location>
</feature>
<protein>
    <submittedName>
        <fullName evidence="3">Acriflavin resistance protein</fullName>
    </submittedName>
    <submittedName>
        <fullName evidence="2">Efflux RND transporter permease subunit</fullName>
    </submittedName>
</protein>
<dbReference type="SUPFAM" id="SSF82693">
    <property type="entry name" value="Multidrug efflux transporter AcrB pore domain, PN1, PN2, PC1 and PC2 subdomains"/>
    <property type="match status" value="3"/>
</dbReference>
<feature type="transmembrane region" description="Helical" evidence="1">
    <location>
        <begin position="942"/>
        <end position="965"/>
    </location>
</feature>
<reference evidence="2" key="2">
    <citation type="submission" date="2020-04" db="EMBL/GenBank/DDBJ databases">
        <authorList>
            <person name="Brown S."/>
        </authorList>
    </citation>
    <scope>NUCLEOTIDE SEQUENCE</scope>
    <source>
        <strain evidence="2">DJ015</strain>
    </source>
</reference>
<reference evidence="2" key="3">
    <citation type="journal article" date="2022" name="Nat. Biotechnol.">
        <title>Carbon-negative production of acetone and isopropanol by gas fermentation at industrial pilot scale.</title>
        <authorList>
            <person name="Liew F.E."/>
            <person name="Nogle R."/>
            <person name="Abdalla T."/>
            <person name="Rasor B.J."/>
            <person name="Canter C."/>
            <person name="Jensen R.O."/>
            <person name="Wang L."/>
            <person name="Strutz J."/>
            <person name="Chirania P."/>
            <person name="De Tissera S."/>
            <person name="Mueller A.P."/>
            <person name="Ruan Z."/>
            <person name="Gao A."/>
            <person name="Tran L."/>
            <person name="Engle N.L."/>
            <person name="Bromley J.C."/>
            <person name="Daniell J."/>
            <person name="Conrado R."/>
            <person name="Tschaplinski T.J."/>
            <person name="Giannone R.J."/>
            <person name="Hettich R.L."/>
            <person name="Karim A.S."/>
            <person name="Simpson S.D."/>
            <person name="Brown S.D."/>
            <person name="Leang C."/>
            <person name="Jewett M.C."/>
            <person name="Kopke M."/>
        </authorList>
    </citation>
    <scope>NUCLEOTIDE SEQUENCE</scope>
    <source>
        <strain evidence="2">DJ015</strain>
    </source>
</reference>
<dbReference type="EMBL" id="MWMH01000003">
    <property type="protein sequence ID" value="OOP73490.1"/>
    <property type="molecule type" value="Genomic_DNA"/>
</dbReference>
<dbReference type="RefSeq" id="WP_078115581.1">
    <property type="nucleotide sequence ID" value="NZ_CP144906.1"/>
</dbReference>
<gene>
    <name evidence="3" type="ORF">CBEIBR21_10715</name>
    <name evidence="2" type="ORF">HGI39_18210</name>
</gene>